<evidence type="ECO:0000313" key="2">
    <source>
        <dbReference type="Proteomes" id="UP000823775"/>
    </source>
</evidence>
<gene>
    <name evidence="1" type="ORF">HAX54_041011</name>
</gene>
<dbReference type="EMBL" id="JACEIK010000587">
    <property type="protein sequence ID" value="MCD7459481.1"/>
    <property type="molecule type" value="Genomic_DNA"/>
</dbReference>
<sequence>MDDLNLLEMYSDHRECWLVLRYFENISEKNPSTTPWKNYVVDVVAFSNACRMILLEYYVHPLFIVVGSNNFAYDWRKDVILTITTRAWTLDRDTGPRTKNGSKLTDGIYIA</sequence>
<dbReference type="Proteomes" id="UP000823775">
    <property type="component" value="Unassembled WGS sequence"/>
</dbReference>
<proteinExistence type="predicted"/>
<keyword evidence="2" id="KW-1185">Reference proteome</keyword>
<accession>A0ABS8SKU1</accession>
<protein>
    <submittedName>
        <fullName evidence="1">Uncharacterized protein</fullName>
    </submittedName>
</protein>
<organism evidence="1 2">
    <name type="scientific">Datura stramonium</name>
    <name type="common">Jimsonweed</name>
    <name type="synonym">Common thornapple</name>
    <dbReference type="NCBI Taxonomy" id="4076"/>
    <lineage>
        <taxon>Eukaryota</taxon>
        <taxon>Viridiplantae</taxon>
        <taxon>Streptophyta</taxon>
        <taxon>Embryophyta</taxon>
        <taxon>Tracheophyta</taxon>
        <taxon>Spermatophyta</taxon>
        <taxon>Magnoliopsida</taxon>
        <taxon>eudicotyledons</taxon>
        <taxon>Gunneridae</taxon>
        <taxon>Pentapetalae</taxon>
        <taxon>asterids</taxon>
        <taxon>lamiids</taxon>
        <taxon>Solanales</taxon>
        <taxon>Solanaceae</taxon>
        <taxon>Solanoideae</taxon>
        <taxon>Datureae</taxon>
        <taxon>Datura</taxon>
    </lineage>
</organism>
<evidence type="ECO:0000313" key="1">
    <source>
        <dbReference type="EMBL" id="MCD7459481.1"/>
    </source>
</evidence>
<reference evidence="1 2" key="1">
    <citation type="journal article" date="2021" name="BMC Genomics">
        <title>Datura genome reveals duplications of psychoactive alkaloid biosynthetic genes and high mutation rate following tissue culture.</title>
        <authorList>
            <person name="Rajewski A."/>
            <person name="Carter-House D."/>
            <person name="Stajich J."/>
            <person name="Litt A."/>
        </authorList>
    </citation>
    <scope>NUCLEOTIDE SEQUENCE [LARGE SCALE GENOMIC DNA]</scope>
    <source>
        <strain evidence="1">AR-01</strain>
    </source>
</reference>
<comment type="caution">
    <text evidence="1">The sequence shown here is derived from an EMBL/GenBank/DDBJ whole genome shotgun (WGS) entry which is preliminary data.</text>
</comment>
<name>A0ABS8SKU1_DATST</name>